<protein>
    <submittedName>
        <fullName evidence="1">Uncharacterized protein</fullName>
    </submittedName>
</protein>
<reference evidence="1" key="1">
    <citation type="submission" date="2021-06" db="EMBL/GenBank/DDBJ databases">
        <authorList>
            <person name="Gannon L."/>
            <person name="Redgwell R T."/>
            <person name="Michniewski S."/>
            <person name="Harrison D C."/>
            <person name="Millard A."/>
        </authorList>
    </citation>
    <scope>NUCLEOTIDE SEQUENCE</scope>
</reference>
<dbReference type="EMBL" id="OU342829">
    <property type="protein sequence ID" value="CAG7581785.1"/>
    <property type="molecule type" value="Genomic_DNA"/>
</dbReference>
<sequence>MYTPDFENIENPEFIEQYIAMMKRAENEAELEEMFKSGELTEEDFEVVEATSTEDESNDLPF</sequence>
<evidence type="ECO:0000313" key="1">
    <source>
        <dbReference type="EMBL" id="CAG7581785.1"/>
    </source>
</evidence>
<accession>A0A8D9CF78</accession>
<gene>
    <name evidence="1" type="ORF">SLAVMIC_01029</name>
</gene>
<name>A0A8D9CF78_9VIRU</name>
<organism evidence="1">
    <name type="scientific">uncultured marine phage</name>
    <dbReference type="NCBI Taxonomy" id="707152"/>
    <lineage>
        <taxon>Viruses</taxon>
        <taxon>environmental samples</taxon>
    </lineage>
</organism>
<proteinExistence type="predicted"/>